<dbReference type="EMBL" id="OX596112">
    <property type="protein sequence ID" value="CAI9705380.1"/>
    <property type="molecule type" value="Genomic_DNA"/>
</dbReference>
<evidence type="ECO:0000313" key="2">
    <source>
        <dbReference type="Proteomes" id="UP001162501"/>
    </source>
</evidence>
<organism evidence="1 2">
    <name type="scientific">Rangifer tarandus platyrhynchus</name>
    <name type="common">Svalbard reindeer</name>
    <dbReference type="NCBI Taxonomy" id="3082113"/>
    <lineage>
        <taxon>Eukaryota</taxon>
        <taxon>Metazoa</taxon>
        <taxon>Chordata</taxon>
        <taxon>Craniata</taxon>
        <taxon>Vertebrata</taxon>
        <taxon>Euteleostomi</taxon>
        <taxon>Mammalia</taxon>
        <taxon>Eutheria</taxon>
        <taxon>Laurasiatheria</taxon>
        <taxon>Artiodactyla</taxon>
        <taxon>Ruminantia</taxon>
        <taxon>Pecora</taxon>
        <taxon>Cervidae</taxon>
        <taxon>Odocoileinae</taxon>
        <taxon>Rangifer</taxon>
    </lineage>
</organism>
<proteinExistence type="predicted"/>
<sequence>MDGTEATRADQRPAPSAMADSSLKLDRPPAAGSLAPGVSHKDKGASYAVEPGDPRPADLPMAAQLGGPPCGVERSMRTRSPPTAIWGILQNGGARPGLARGRG</sequence>
<reference evidence="1" key="1">
    <citation type="submission" date="2023-05" db="EMBL/GenBank/DDBJ databases">
        <authorList>
            <consortium name="ELIXIR-Norway"/>
        </authorList>
    </citation>
    <scope>NUCLEOTIDE SEQUENCE</scope>
</reference>
<dbReference type="Proteomes" id="UP001162501">
    <property type="component" value="Chromosome 28"/>
</dbReference>
<protein>
    <submittedName>
        <fullName evidence="1">Uncharacterized protein</fullName>
    </submittedName>
</protein>
<gene>
    <name evidence="1" type="ORF">MRATA1EN3_LOCUS16593</name>
</gene>
<evidence type="ECO:0000313" key="1">
    <source>
        <dbReference type="EMBL" id="CAI9705380.1"/>
    </source>
</evidence>
<name>A0ACB0EXC5_RANTA</name>
<accession>A0ACB0EXC5</accession>